<dbReference type="AlphaFoldDB" id="A0A942YL82"/>
<gene>
    <name evidence="1" type="ORF">KHA93_16290</name>
</gene>
<organism evidence="1 2">
    <name type="scientific">Lederbergia citrisecunda</name>
    <dbReference type="NCBI Taxonomy" id="2833583"/>
    <lineage>
        <taxon>Bacteria</taxon>
        <taxon>Bacillati</taxon>
        <taxon>Bacillota</taxon>
        <taxon>Bacilli</taxon>
        <taxon>Bacillales</taxon>
        <taxon>Bacillaceae</taxon>
        <taxon>Lederbergia</taxon>
    </lineage>
</organism>
<dbReference type="EMBL" id="JAGYPJ010000001">
    <property type="protein sequence ID" value="MBS4201198.1"/>
    <property type="molecule type" value="Genomic_DNA"/>
</dbReference>
<proteinExistence type="predicted"/>
<dbReference type="Proteomes" id="UP000682713">
    <property type="component" value="Unassembled WGS sequence"/>
</dbReference>
<evidence type="ECO:0000313" key="2">
    <source>
        <dbReference type="Proteomes" id="UP000682713"/>
    </source>
</evidence>
<evidence type="ECO:0000313" key="1">
    <source>
        <dbReference type="EMBL" id="MBS4201198.1"/>
    </source>
</evidence>
<accession>A0A942YL82</accession>
<protein>
    <submittedName>
        <fullName evidence="1">Uncharacterized protein</fullName>
    </submittedName>
</protein>
<keyword evidence="2" id="KW-1185">Reference proteome</keyword>
<name>A0A942YL82_9BACI</name>
<reference evidence="1 2" key="1">
    <citation type="submission" date="2021-05" db="EMBL/GenBank/DDBJ databases">
        <title>Novel Bacillus species.</title>
        <authorList>
            <person name="Liu G."/>
        </authorList>
    </citation>
    <scope>NUCLEOTIDE SEQUENCE [LARGE SCALE GENOMIC DNA]</scope>
    <source>
        <strain evidence="1 2">FJAT-49732</strain>
    </source>
</reference>
<sequence length="66" mass="7962">MTSQKDIIIKPLTGQRMIFHLKGKVTNVWAVHKFVRLSPYPFLFKYKNWPINYHEDQRLTSLIFLI</sequence>
<dbReference type="RefSeq" id="WP_213111699.1">
    <property type="nucleotide sequence ID" value="NZ_JAGYPJ010000001.1"/>
</dbReference>
<comment type="caution">
    <text evidence="1">The sequence shown here is derived from an EMBL/GenBank/DDBJ whole genome shotgun (WGS) entry which is preliminary data.</text>
</comment>